<feature type="domain" description="BTB" evidence="1">
    <location>
        <begin position="26"/>
        <end position="93"/>
    </location>
</feature>
<sequence>MANTDAKVMTTEVSFSSELFESGWLADVEIQCGEQSYKAHKLILCGQSKWFRSALMGDFQEAKTGVINITDFEAVEVLVLLKFLYTGSVDITPEFCDKSDNPFIQQMRLFHLANHFKVIRLQDLVYKARDDHAIALSKQLCQLSAEQGQIGAAAEQVVTAMEEHYDKYRRPGVYAESGVKNAFGATIRRLVMCNVQAMVQSPRFMVLLKTYPRFAARWARLLTGMVCERGSFQPGEVVDLHCARCDRVADFQSAVLDPVQWNWQGKMCALCGDCFEWAHFTNLKESEPSVG</sequence>
<dbReference type="AlphaFoldDB" id="A0A9W9CUV2"/>
<organism evidence="2 3">
    <name type="scientific">Gnomoniopsis smithogilvyi</name>
    <dbReference type="NCBI Taxonomy" id="1191159"/>
    <lineage>
        <taxon>Eukaryota</taxon>
        <taxon>Fungi</taxon>
        <taxon>Dikarya</taxon>
        <taxon>Ascomycota</taxon>
        <taxon>Pezizomycotina</taxon>
        <taxon>Sordariomycetes</taxon>
        <taxon>Sordariomycetidae</taxon>
        <taxon>Diaporthales</taxon>
        <taxon>Gnomoniaceae</taxon>
        <taxon>Gnomoniopsis</taxon>
    </lineage>
</organism>
<dbReference type="Gene3D" id="3.30.710.10">
    <property type="entry name" value="Potassium Channel Kv1.1, Chain A"/>
    <property type="match status" value="1"/>
</dbReference>
<evidence type="ECO:0000259" key="1">
    <source>
        <dbReference type="PROSITE" id="PS50097"/>
    </source>
</evidence>
<evidence type="ECO:0000313" key="3">
    <source>
        <dbReference type="Proteomes" id="UP001140453"/>
    </source>
</evidence>
<dbReference type="EMBL" id="JAPEVB010000005">
    <property type="protein sequence ID" value="KAJ4387814.1"/>
    <property type="molecule type" value="Genomic_DNA"/>
</dbReference>
<dbReference type="Proteomes" id="UP001140453">
    <property type="component" value="Unassembled WGS sequence"/>
</dbReference>
<dbReference type="InterPro" id="IPR011333">
    <property type="entry name" value="SKP1/BTB/POZ_sf"/>
</dbReference>
<proteinExistence type="predicted"/>
<accession>A0A9W9CUV2</accession>
<dbReference type="PANTHER" id="PTHR24413">
    <property type="entry name" value="SPECKLE-TYPE POZ PROTEIN"/>
    <property type="match status" value="1"/>
</dbReference>
<name>A0A9W9CUV2_9PEZI</name>
<dbReference type="Pfam" id="PF00651">
    <property type="entry name" value="BTB"/>
    <property type="match status" value="1"/>
</dbReference>
<dbReference type="OrthoDB" id="6359816at2759"/>
<gene>
    <name evidence="2" type="ORF">N0V93_008417</name>
</gene>
<reference evidence="2" key="1">
    <citation type="submission" date="2022-10" db="EMBL/GenBank/DDBJ databases">
        <title>Tapping the CABI collections for fungal endophytes: first genome assemblies for Collariella, Neodidymelliopsis, Ascochyta clinopodiicola, Didymella pomorum, Didymosphaeria variabile, Neocosmospora piperis and Neocucurbitaria cava.</title>
        <authorList>
            <person name="Hill R."/>
        </authorList>
    </citation>
    <scope>NUCLEOTIDE SEQUENCE</scope>
    <source>
        <strain evidence="2">IMI 355082</strain>
    </source>
</reference>
<dbReference type="InterPro" id="IPR000210">
    <property type="entry name" value="BTB/POZ_dom"/>
</dbReference>
<dbReference type="SUPFAM" id="SSF54695">
    <property type="entry name" value="POZ domain"/>
    <property type="match status" value="1"/>
</dbReference>
<comment type="caution">
    <text evidence="2">The sequence shown here is derived from an EMBL/GenBank/DDBJ whole genome shotgun (WGS) entry which is preliminary data.</text>
</comment>
<dbReference type="SMART" id="SM00225">
    <property type="entry name" value="BTB"/>
    <property type="match status" value="1"/>
</dbReference>
<protein>
    <recommendedName>
        <fullName evidence="1">BTB domain-containing protein</fullName>
    </recommendedName>
</protein>
<keyword evidence="3" id="KW-1185">Reference proteome</keyword>
<evidence type="ECO:0000313" key="2">
    <source>
        <dbReference type="EMBL" id="KAJ4387814.1"/>
    </source>
</evidence>
<dbReference type="CDD" id="cd18186">
    <property type="entry name" value="BTB_POZ_ZBTB_KLHL-like"/>
    <property type="match status" value="1"/>
</dbReference>
<dbReference type="PROSITE" id="PS50097">
    <property type="entry name" value="BTB"/>
    <property type="match status" value="1"/>
</dbReference>